<evidence type="ECO:0000256" key="6">
    <source>
        <dbReference type="ARBA" id="ARBA00022527"/>
    </source>
</evidence>
<evidence type="ECO:0000256" key="15">
    <source>
        <dbReference type="ARBA" id="ARBA00022840"/>
    </source>
</evidence>
<evidence type="ECO:0000256" key="18">
    <source>
        <dbReference type="ARBA" id="ARBA00047272"/>
    </source>
</evidence>
<feature type="domain" description="PH" evidence="24">
    <location>
        <begin position="375"/>
        <end position="490"/>
    </location>
</feature>
<accession>A0A672HVZ6</accession>
<keyword evidence="17" id="KW-0472">Membrane</keyword>
<dbReference type="GO" id="GO:0004697">
    <property type="term" value="F:diacylglycerol-dependent serine/threonine kinase activity"/>
    <property type="evidence" value="ECO:0007669"/>
    <property type="project" value="UniProtKB-EC"/>
</dbReference>
<name>A0A672HVZ6_SALFA</name>
<keyword evidence="10" id="KW-0677">Repeat</keyword>
<dbReference type="SMART" id="SM00233">
    <property type="entry name" value="PH"/>
    <property type="match status" value="1"/>
</dbReference>
<dbReference type="PANTHER" id="PTHR22968">
    <property type="entry name" value="PROTEIN KINASE C, MU"/>
    <property type="match status" value="1"/>
</dbReference>
<evidence type="ECO:0000256" key="17">
    <source>
        <dbReference type="ARBA" id="ARBA00023136"/>
    </source>
</evidence>
<feature type="binding site" evidence="21 22">
    <location>
        <position position="557"/>
    </location>
    <ligand>
        <name>ATP</name>
        <dbReference type="ChEBI" id="CHEBI:30616"/>
    </ligand>
</feature>
<feature type="domain" description="Phorbol-ester/DAG-type" evidence="26">
    <location>
        <begin position="137"/>
        <end position="187"/>
    </location>
</feature>
<evidence type="ECO:0000256" key="9">
    <source>
        <dbReference type="ARBA" id="ARBA00022723"/>
    </source>
</evidence>
<feature type="binding site" evidence="21">
    <location>
        <begin position="534"/>
        <end position="542"/>
    </location>
    <ligand>
        <name>ATP</name>
        <dbReference type="ChEBI" id="CHEBI:30616"/>
    </ligand>
</feature>
<evidence type="ECO:0000256" key="14">
    <source>
        <dbReference type="ARBA" id="ARBA00022833"/>
    </source>
</evidence>
<reference evidence="27" key="1">
    <citation type="submission" date="2025-08" db="UniProtKB">
        <authorList>
            <consortium name="Ensembl"/>
        </authorList>
    </citation>
    <scope>IDENTIFICATION</scope>
</reference>
<keyword evidence="5 19" id="KW-0963">Cytoplasm</keyword>
<evidence type="ECO:0000256" key="10">
    <source>
        <dbReference type="ARBA" id="ARBA00022737"/>
    </source>
</evidence>
<dbReference type="InterPro" id="IPR000719">
    <property type="entry name" value="Prot_kinase_dom"/>
</dbReference>
<dbReference type="InterPro" id="IPR011009">
    <property type="entry name" value="Kinase-like_dom_sf"/>
</dbReference>
<proteinExistence type="inferred from homology"/>
<comment type="catalytic activity">
    <reaction evidence="18 19">
        <text>L-threonyl-[protein] + ATP = O-phospho-L-threonyl-[protein] + ADP + H(+)</text>
        <dbReference type="Rhea" id="RHEA:46608"/>
        <dbReference type="Rhea" id="RHEA-COMP:11060"/>
        <dbReference type="Rhea" id="RHEA-COMP:11605"/>
        <dbReference type="ChEBI" id="CHEBI:15378"/>
        <dbReference type="ChEBI" id="CHEBI:30013"/>
        <dbReference type="ChEBI" id="CHEBI:30616"/>
        <dbReference type="ChEBI" id="CHEBI:61977"/>
        <dbReference type="ChEBI" id="CHEBI:456216"/>
        <dbReference type="EC" id="2.7.11.13"/>
    </reaction>
</comment>
<keyword evidence="15 19" id="KW-0067">ATP-binding</keyword>
<dbReference type="EC" id="2.7.11.13" evidence="19"/>
<dbReference type="GO" id="GO:0035556">
    <property type="term" value="P:intracellular signal transduction"/>
    <property type="evidence" value="ECO:0007669"/>
    <property type="project" value="TreeGrafter"/>
</dbReference>
<comment type="subcellular location">
    <subcellularLocation>
        <location evidence="3 19">Cytoplasm</location>
    </subcellularLocation>
    <subcellularLocation>
        <location evidence="2">Membrane</location>
    </subcellularLocation>
</comment>
<dbReference type="InterPro" id="IPR046349">
    <property type="entry name" value="C1-like_sf"/>
</dbReference>
<dbReference type="Gene3D" id="3.30.60.20">
    <property type="match status" value="2"/>
</dbReference>
<dbReference type="InterPro" id="IPR020454">
    <property type="entry name" value="DAG/PE-bd"/>
</dbReference>
<comment type="activity regulation">
    <text evidence="19">Activated by DAG and phorbol esters.</text>
</comment>
<dbReference type="PROSITE" id="PS00479">
    <property type="entry name" value="ZF_DAG_PE_1"/>
    <property type="match status" value="2"/>
</dbReference>
<dbReference type="CDD" id="cd01239">
    <property type="entry name" value="PH_PKD"/>
    <property type="match status" value="1"/>
</dbReference>
<gene>
    <name evidence="27" type="primary">LOC115384565</name>
</gene>
<keyword evidence="8 19" id="KW-0808">Transferase</keyword>
<dbReference type="SUPFAM" id="SSF57889">
    <property type="entry name" value="Cysteine-rich domain"/>
    <property type="match status" value="2"/>
</dbReference>
<evidence type="ECO:0000256" key="20">
    <source>
        <dbReference type="PIRSR" id="PIRSR000552-1"/>
    </source>
</evidence>
<evidence type="ECO:0000256" key="11">
    <source>
        <dbReference type="ARBA" id="ARBA00022741"/>
    </source>
</evidence>
<dbReference type="PROSITE" id="PS50011">
    <property type="entry name" value="PROTEIN_KINASE_DOM"/>
    <property type="match status" value="1"/>
</dbReference>
<feature type="domain" description="Phorbol-ester/DAG-type" evidence="26">
    <location>
        <begin position="259"/>
        <end position="309"/>
    </location>
</feature>
<feature type="compositionally biased region" description="Acidic residues" evidence="23">
    <location>
        <begin position="838"/>
        <end position="848"/>
    </location>
</feature>
<dbReference type="PROSITE" id="PS00108">
    <property type="entry name" value="PROTEIN_KINASE_ST"/>
    <property type="match status" value="1"/>
</dbReference>
<evidence type="ECO:0000256" key="5">
    <source>
        <dbReference type="ARBA" id="ARBA00022490"/>
    </source>
</evidence>
<dbReference type="InterPro" id="IPR002219">
    <property type="entry name" value="PKC_DAG/PE"/>
</dbReference>
<keyword evidence="14" id="KW-0862">Zinc</keyword>
<organism evidence="27 28">
    <name type="scientific">Salarias fasciatus</name>
    <name type="common">Jewelled blenny</name>
    <name type="synonym">Blennius fasciatus</name>
    <dbReference type="NCBI Taxonomy" id="181472"/>
    <lineage>
        <taxon>Eukaryota</taxon>
        <taxon>Metazoa</taxon>
        <taxon>Chordata</taxon>
        <taxon>Craniata</taxon>
        <taxon>Vertebrata</taxon>
        <taxon>Euteleostomi</taxon>
        <taxon>Actinopterygii</taxon>
        <taxon>Neopterygii</taxon>
        <taxon>Teleostei</taxon>
        <taxon>Neoteleostei</taxon>
        <taxon>Acanthomorphata</taxon>
        <taxon>Ovalentaria</taxon>
        <taxon>Blenniimorphae</taxon>
        <taxon>Blenniiformes</taxon>
        <taxon>Blennioidei</taxon>
        <taxon>Blenniidae</taxon>
        <taxon>Salariinae</taxon>
        <taxon>Salarias</taxon>
    </lineage>
</organism>
<dbReference type="Pfam" id="PF00069">
    <property type="entry name" value="Pkinase"/>
    <property type="match status" value="1"/>
</dbReference>
<evidence type="ECO:0000256" key="19">
    <source>
        <dbReference type="PIRNR" id="PIRNR000552"/>
    </source>
</evidence>
<feature type="region of interest" description="Disordered" evidence="23">
    <location>
        <begin position="825"/>
        <end position="859"/>
    </location>
</feature>
<dbReference type="FunFam" id="3.30.60.20:FF:000019">
    <property type="entry name" value="Serine/threonine-protein kinase"/>
    <property type="match status" value="1"/>
</dbReference>
<evidence type="ECO:0000259" key="25">
    <source>
        <dbReference type="PROSITE" id="PS50011"/>
    </source>
</evidence>
<dbReference type="GO" id="GO:0005524">
    <property type="term" value="F:ATP binding"/>
    <property type="evidence" value="ECO:0007669"/>
    <property type="project" value="UniProtKB-UniRule"/>
</dbReference>
<comment type="cofactor">
    <cofactor evidence="1 19">
        <name>Mg(2+)</name>
        <dbReference type="ChEBI" id="CHEBI:18420"/>
    </cofactor>
</comment>
<dbReference type="SMART" id="SM00109">
    <property type="entry name" value="C1"/>
    <property type="match status" value="2"/>
</dbReference>
<keyword evidence="13 19" id="KW-0418">Kinase</keyword>
<evidence type="ECO:0000313" key="27">
    <source>
        <dbReference type="Ensembl" id="ENSSFAP00005033413.1"/>
    </source>
</evidence>
<evidence type="ECO:0000259" key="26">
    <source>
        <dbReference type="PROSITE" id="PS50081"/>
    </source>
</evidence>
<dbReference type="Pfam" id="PF00130">
    <property type="entry name" value="C1_1"/>
    <property type="match status" value="2"/>
</dbReference>
<dbReference type="InterPro" id="IPR008271">
    <property type="entry name" value="Ser/Thr_kinase_AS"/>
</dbReference>
<keyword evidence="12" id="KW-0863">Zinc-finger</keyword>
<keyword evidence="28" id="KW-1185">Reference proteome</keyword>
<dbReference type="GO" id="GO:0008270">
    <property type="term" value="F:zinc ion binding"/>
    <property type="evidence" value="ECO:0007669"/>
    <property type="project" value="UniProtKB-KW"/>
</dbReference>
<evidence type="ECO:0000256" key="4">
    <source>
        <dbReference type="ARBA" id="ARBA00008582"/>
    </source>
</evidence>
<dbReference type="InterPro" id="IPR011993">
    <property type="entry name" value="PH-like_dom_sf"/>
</dbReference>
<dbReference type="Gene3D" id="1.10.510.10">
    <property type="entry name" value="Transferase(Phosphotransferase) domain 1"/>
    <property type="match status" value="1"/>
</dbReference>
<dbReference type="SUPFAM" id="SSF50729">
    <property type="entry name" value="PH domain-like"/>
    <property type="match status" value="1"/>
</dbReference>
<evidence type="ECO:0000256" key="2">
    <source>
        <dbReference type="ARBA" id="ARBA00004370"/>
    </source>
</evidence>
<sequence length="859" mass="96125">MQQGAPIAMPSVPAHGGFPLMDLTAVQGAGGVVMLSLPPTPAGISFIIQIGLTRESVLMPQSADLAYVKQIACSIVDTKFPECGFYGIYDKILLFKHDTSTNNILQLVKAASDIQEGDLVEVVLSAAATFEDFQIRPHALNVHSYRAPAFCDHCGEMLFGLVRQGLKCDGCGLNYHKRCAFSIPNNCSGARKRRLSTTSLSSSQSLRLSTTDSVSTCAEDASLTRSNTQMPRTPSDARRFYTGRPVHLDKILMSKVKVPHTFAVHSYTRPTVCQYCKRLLRGLFRQGLQCKDCKFNCHKRCAYKVPNDCLGETFGDSEYDTSDKSSMDDSDEACSIPGSFSPDNNQDGASGDQSVYIPLMRVVQSVRQTTRRSSTAIKEGWMVHYSNTDTLRKRHYWRLDCKCIILFQNNTSNKYYKEIPLSEILELRPASDFTLVPQGTNPHCFEFVTARMRYFVGEDPNTLPSLVAPNSGIGREVAKAWESAIRQALMPVIFQDAPPAEGNTPHSDMILIVLKITSLQDIGTVYQIFADEVLGSGQFGVVYGGKHRKTGRDVAVKVIDKLRFPTKQESQLRNEVAILQSLRHLGIVNLECMFETPEKVFVVMEKLHGDMLEMILSSEKGRLPERLTKFLITQILAALRHLHFKNIVHCDLKPENVLLASADPFPQVKLCDFGFARIIGEKSFRRSVVGTPAYLAPEVLLNQGYNRSLDMWSVGVIMYVSLSGTFPFNEDEDINDQIHNAAFMYPPNPWKQISSDAIDLINNLLQVMMRKRYSVDKSLSHSYLQDYQTWLDLRELETKLGERYITHESDDSRWQTFAREHTLPYPAHLVPPPPAPGSDEEDGGEDADVQGLTERVSIL</sequence>
<dbReference type="Proteomes" id="UP000472267">
    <property type="component" value="Unassembled WGS sequence"/>
</dbReference>
<protein>
    <recommendedName>
        <fullName evidence="19">Serine/threonine-protein kinase</fullName>
        <ecNumber evidence="19">2.7.11.13</ecNumber>
    </recommendedName>
</protein>
<dbReference type="PROSITE" id="PS50081">
    <property type="entry name" value="ZF_DAG_PE_2"/>
    <property type="match status" value="2"/>
</dbReference>
<dbReference type="CDD" id="cd14082">
    <property type="entry name" value="STKc_PKD"/>
    <property type="match status" value="1"/>
</dbReference>
<evidence type="ECO:0000256" key="7">
    <source>
        <dbReference type="ARBA" id="ARBA00022553"/>
    </source>
</evidence>
<dbReference type="Gene3D" id="2.30.29.30">
    <property type="entry name" value="Pleckstrin-homology domain (PH domain)/Phosphotyrosine-binding domain (PTB)"/>
    <property type="match status" value="1"/>
</dbReference>
<keyword evidence="16 19" id="KW-0460">Magnesium</keyword>
<dbReference type="PROSITE" id="PS50003">
    <property type="entry name" value="PH_DOMAIN"/>
    <property type="match status" value="1"/>
</dbReference>
<feature type="active site" description="Proton acceptor" evidence="20">
    <location>
        <position position="651"/>
    </location>
</feature>
<dbReference type="GO" id="GO:0016020">
    <property type="term" value="C:membrane"/>
    <property type="evidence" value="ECO:0007669"/>
    <property type="project" value="UniProtKB-SubCell"/>
</dbReference>
<keyword evidence="9 19" id="KW-0479">Metal-binding</keyword>
<reference evidence="27" key="2">
    <citation type="submission" date="2025-09" db="UniProtKB">
        <authorList>
            <consortium name="Ensembl"/>
        </authorList>
    </citation>
    <scope>IDENTIFICATION</scope>
</reference>
<dbReference type="Ensembl" id="ENSSFAT00005034582.1">
    <property type="protein sequence ID" value="ENSSFAP00005033413.1"/>
    <property type="gene ID" value="ENSSFAG00005016723.1"/>
</dbReference>
<dbReference type="FunFam" id="2.30.29.30:FF:000056">
    <property type="entry name" value="Serine/threonine-protein kinase"/>
    <property type="match status" value="1"/>
</dbReference>
<dbReference type="GO" id="GO:0007200">
    <property type="term" value="P:phospholipase C-activating G protein-coupled receptor signaling pathway"/>
    <property type="evidence" value="ECO:0007669"/>
    <property type="project" value="TreeGrafter"/>
</dbReference>
<feature type="region of interest" description="Disordered" evidence="23">
    <location>
        <begin position="320"/>
        <end position="350"/>
    </location>
</feature>
<dbReference type="PANTHER" id="PTHR22968:SF12">
    <property type="entry name" value="SERINE_THREONINE-PROTEIN KINASE D2"/>
    <property type="match status" value="1"/>
</dbReference>
<feature type="domain" description="Protein kinase" evidence="25">
    <location>
        <begin position="528"/>
        <end position="784"/>
    </location>
</feature>
<evidence type="ECO:0000256" key="21">
    <source>
        <dbReference type="PIRSR" id="PIRSR000552-2"/>
    </source>
</evidence>
<evidence type="ECO:0000256" key="12">
    <source>
        <dbReference type="ARBA" id="ARBA00022771"/>
    </source>
</evidence>
<dbReference type="Gene3D" id="3.30.200.20">
    <property type="entry name" value="Phosphorylase Kinase, domain 1"/>
    <property type="match status" value="1"/>
</dbReference>
<dbReference type="AlphaFoldDB" id="A0A672HVZ6"/>
<evidence type="ECO:0000256" key="23">
    <source>
        <dbReference type="SAM" id="MobiDB-lite"/>
    </source>
</evidence>
<keyword evidence="6 19" id="KW-0723">Serine/threonine-protein kinase</keyword>
<dbReference type="Pfam" id="PF00169">
    <property type="entry name" value="PH"/>
    <property type="match status" value="1"/>
</dbReference>
<keyword evidence="11 19" id="KW-0547">Nucleotide-binding</keyword>
<dbReference type="CDD" id="cd20840">
    <property type="entry name" value="C1_PKD2_rpt1"/>
    <property type="match status" value="1"/>
</dbReference>
<dbReference type="PROSITE" id="PS00107">
    <property type="entry name" value="PROTEIN_KINASE_ATP"/>
    <property type="match status" value="1"/>
</dbReference>
<dbReference type="FunFam" id="3.30.60.20:FF:000007">
    <property type="entry name" value="Serine/threonine-protein kinase"/>
    <property type="match status" value="1"/>
</dbReference>
<dbReference type="FunFam" id="3.30.200.20:FF:000137">
    <property type="entry name" value="Serine/threonine-protein kinase"/>
    <property type="match status" value="1"/>
</dbReference>
<feature type="compositionally biased region" description="Polar residues" evidence="23">
    <location>
        <begin position="341"/>
        <end position="350"/>
    </location>
</feature>
<keyword evidence="7" id="KW-0597">Phosphoprotein</keyword>
<dbReference type="GO" id="GO:0005829">
    <property type="term" value="C:cytosol"/>
    <property type="evidence" value="ECO:0007669"/>
    <property type="project" value="TreeGrafter"/>
</dbReference>
<dbReference type="PIRSF" id="PIRSF000552">
    <property type="entry name" value="PKC_mu_nu_D2"/>
    <property type="match status" value="1"/>
</dbReference>
<dbReference type="FunFam" id="1.10.510.10:FF:000151">
    <property type="entry name" value="Serine/threonine-protein kinase"/>
    <property type="match status" value="1"/>
</dbReference>
<dbReference type="SUPFAM" id="SSF56112">
    <property type="entry name" value="Protein kinase-like (PK-like)"/>
    <property type="match status" value="1"/>
</dbReference>
<dbReference type="InterPro" id="IPR001849">
    <property type="entry name" value="PH_domain"/>
</dbReference>
<dbReference type="InterPro" id="IPR057764">
    <property type="entry name" value="Ubiquitin_PRKD1-3_N"/>
</dbReference>
<evidence type="ECO:0000256" key="1">
    <source>
        <dbReference type="ARBA" id="ARBA00001946"/>
    </source>
</evidence>
<evidence type="ECO:0000259" key="24">
    <source>
        <dbReference type="PROSITE" id="PS50003"/>
    </source>
</evidence>
<dbReference type="InterPro" id="IPR015727">
    <property type="entry name" value="Protein_Kinase_C_mu-related"/>
</dbReference>
<evidence type="ECO:0000256" key="16">
    <source>
        <dbReference type="ARBA" id="ARBA00022842"/>
    </source>
</evidence>
<dbReference type="Pfam" id="PF25525">
    <property type="entry name" value="Ubiquitin_PRKD1_N"/>
    <property type="match status" value="1"/>
</dbReference>
<dbReference type="InterPro" id="IPR017441">
    <property type="entry name" value="Protein_kinase_ATP_BS"/>
</dbReference>
<evidence type="ECO:0000256" key="8">
    <source>
        <dbReference type="ARBA" id="ARBA00022679"/>
    </source>
</evidence>
<comment type="similarity">
    <text evidence="4">Belongs to the protein kinase superfamily. CAMK Ser/Thr protein kinase family. PKD subfamily.</text>
</comment>
<evidence type="ECO:0000256" key="3">
    <source>
        <dbReference type="ARBA" id="ARBA00004496"/>
    </source>
</evidence>
<dbReference type="SMART" id="SM00220">
    <property type="entry name" value="S_TKc"/>
    <property type="match status" value="1"/>
</dbReference>
<dbReference type="PRINTS" id="PR00008">
    <property type="entry name" value="DAGPEDOMAIN"/>
</dbReference>
<evidence type="ECO:0000256" key="22">
    <source>
        <dbReference type="PROSITE-ProRule" id="PRU10141"/>
    </source>
</evidence>
<evidence type="ECO:0000256" key="13">
    <source>
        <dbReference type="ARBA" id="ARBA00022777"/>
    </source>
</evidence>
<evidence type="ECO:0000313" key="28">
    <source>
        <dbReference type="Proteomes" id="UP000472267"/>
    </source>
</evidence>